<dbReference type="CDD" id="cd03371">
    <property type="entry name" value="TPP_PpyrDC"/>
    <property type="match status" value="1"/>
</dbReference>
<name>A0A923RRK0_9FIRM</name>
<keyword evidence="1" id="KW-0210">Decarboxylase</keyword>
<dbReference type="CDD" id="cd07035">
    <property type="entry name" value="TPP_PYR_POX_like"/>
    <property type="match status" value="1"/>
</dbReference>
<evidence type="ECO:0000259" key="5">
    <source>
        <dbReference type="Pfam" id="PF02776"/>
    </source>
</evidence>
<sequence length="379" mass="41366">MQVKTFVEELKAADISTLIGVPDSTLKPFCDYLQTNEGAQVFKHYVPVNEGAAVGMAIGSYLATQKAACVYMQNSGIGNMVNPVTSLANEKVYGIPILFLIGFRGEPGKKDEPQHRFMGEITESMLEVLDIPHAVIGADTTKQDLTEILTSARQTFEENRQFAVVIKKDFFDGEIFLHDTDNGNTLIREDAVKEIITSINEEDIVVSTTGKISREVYEQSDAIKGSHRQDFLTVGGMGHASMIALSLATEKPDKRVYCLDGDGAVLMHMGALAFIANRAPKNLVHICLNNDAHESVGGMPTGCVGTHYAEIAKACGYEQCYTVTDSKGLSEVLETVSQNQKLTFIEVKVAVGSRADLGRPKESAKENKQNFMAYHNTDA</sequence>
<dbReference type="SUPFAM" id="SSF52518">
    <property type="entry name" value="Thiamin diphosphate-binding fold (THDP-binding)"/>
    <property type="match status" value="2"/>
</dbReference>
<comment type="caution">
    <text evidence="6">The sequence shown here is derived from an EMBL/GenBank/DDBJ whole genome shotgun (WGS) entry which is preliminary data.</text>
</comment>
<dbReference type="Gene3D" id="3.40.50.970">
    <property type="match status" value="2"/>
</dbReference>
<dbReference type="InterPro" id="IPR017684">
    <property type="entry name" value="Phosphono-pyrv_decarboxylase"/>
</dbReference>
<dbReference type="GO" id="GO:0030976">
    <property type="term" value="F:thiamine pyrophosphate binding"/>
    <property type="evidence" value="ECO:0007669"/>
    <property type="project" value="InterPro"/>
</dbReference>
<keyword evidence="2" id="KW-0786">Thiamine pyrophosphate</keyword>
<dbReference type="InterPro" id="IPR012001">
    <property type="entry name" value="Thiamin_PyroP_enz_TPP-bd_dom"/>
</dbReference>
<dbReference type="GO" id="GO:0032923">
    <property type="term" value="P:organic phosphonate biosynthetic process"/>
    <property type="evidence" value="ECO:0007669"/>
    <property type="project" value="InterPro"/>
</dbReference>
<dbReference type="InterPro" id="IPR000399">
    <property type="entry name" value="TPP-bd_CS"/>
</dbReference>
<feature type="domain" description="Thiamine pyrophosphate enzyme TPP-binding" evidence="4">
    <location>
        <begin position="233"/>
        <end position="347"/>
    </location>
</feature>
<dbReference type="InterPro" id="IPR051818">
    <property type="entry name" value="TPP_dependent_decarboxylase"/>
</dbReference>
<dbReference type="InterPro" id="IPR029061">
    <property type="entry name" value="THDP-binding"/>
</dbReference>
<dbReference type="GO" id="GO:0033980">
    <property type="term" value="F:phosphonopyruvate decarboxylase activity"/>
    <property type="evidence" value="ECO:0007669"/>
    <property type="project" value="UniProtKB-EC"/>
</dbReference>
<keyword evidence="3 6" id="KW-0456">Lyase</keyword>
<dbReference type="Proteomes" id="UP000606720">
    <property type="component" value="Unassembled WGS sequence"/>
</dbReference>
<dbReference type="PANTHER" id="PTHR42818">
    <property type="entry name" value="SULFOPYRUVATE DECARBOXYLASE SUBUNIT ALPHA"/>
    <property type="match status" value="1"/>
</dbReference>
<dbReference type="PANTHER" id="PTHR42818:SF1">
    <property type="entry name" value="SULFOPYRUVATE DECARBOXYLASE"/>
    <property type="match status" value="1"/>
</dbReference>
<evidence type="ECO:0000259" key="4">
    <source>
        <dbReference type="Pfam" id="PF02775"/>
    </source>
</evidence>
<dbReference type="Pfam" id="PF02776">
    <property type="entry name" value="TPP_enzyme_N"/>
    <property type="match status" value="1"/>
</dbReference>
<dbReference type="Pfam" id="PF02775">
    <property type="entry name" value="TPP_enzyme_C"/>
    <property type="match status" value="1"/>
</dbReference>
<evidence type="ECO:0000313" key="6">
    <source>
        <dbReference type="EMBL" id="MBC5712642.1"/>
    </source>
</evidence>
<keyword evidence="7" id="KW-1185">Reference proteome</keyword>
<organism evidence="6 7">
    <name type="scientific">Roseburia zhanii</name>
    <dbReference type="NCBI Taxonomy" id="2763064"/>
    <lineage>
        <taxon>Bacteria</taxon>
        <taxon>Bacillati</taxon>
        <taxon>Bacillota</taxon>
        <taxon>Clostridia</taxon>
        <taxon>Lachnospirales</taxon>
        <taxon>Lachnospiraceae</taxon>
        <taxon>Roseburia</taxon>
    </lineage>
</organism>
<dbReference type="EC" id="4.1.1.82" evidence="6"/>
<gene>
    <name evidence="6" type="primary">aepY</name>
    <name evidence="6" type="ORF">H8S17_00200</name>
</gene>
<evidence type="ECO:0000313" key="7">
    <source>
        <dbReference type="Proteomes" id="UP000606720"/>
    </source>
</evidence>
<dbReference type="GO" id="GO:0000287">
    <property type="term" value="F:magnesium ion binding"/>
    <property type="evidence" value="ECO:0007669"/>
    <property type="project" value="InterPro"/>
</dbReference>
<dbReference type="InterPro" id="IPR011766">
    <property type="entry name" value="TPP_enzyme_TPP-bd"/>
</dbReference>
<dbReference type="AlphaFoldDB" id="A0A923RRK0"/>
<dbReference type="NCBIfam" id="TIGR03297">
    <property type="entry name" value="Ppyr-DeCO2ase"/>
    <property type="match status" value="1"/>
</dbReference>
<accession>A0A923RRK0</accession>
<proteinExistence type="predicted"/>
<evidence type="ECO:0000256" key="2">
    <source>
        <dbReference type="ARBA" id="ARBA00023052"/>
    </source>
</evidence>
<evidence type="ECO:0000256" key="1">
    <source>
        <dbReference type="ARBA" id="ARBA00022793"/>
    </source>
</evidence>
<reference evidence="6" key="1">
    <citation type="submission" date="2020-08" db="EMBL/GenBank/DDBJ databases">
        <title>Genome public.</title>
        <authorList>
            <person name="Liu C."/>
            <person name="Sun Q."/>
        </authorList>
    </citation>
    <scope>NUCLEOTIDE SEQUENCE</scope>
    <source>
        <strain evidence="6">BX1005</strain>
    </source>
</reference>
<dbReference type="EMBL" id="JACOPH010000001">
    <property type="protein sequence ID" value="MBC5712642.1"/>
    <property type="molecule type" value="Genomic_DNA"/>
</dbReference>
<feature type="domain" description="Thiamine pyrophosphate enzyme N-terminal TPP-binding" evidence="5">
    <location>
        <begin position="5"/>
        <end position="121"/>
    </location>
</feature>
<dbReference type="PROSITE" id="PS00187">
    <property type="entry name" value="TPP_ENZYMES"/>
    <property type="match status" value="1"/>
</dbReference>
<dbReference type="RefSeq" id="WP_186865743.1">
    <property type="nucleotide sequence ID" value="NZ_JACOPH010000001.1"/>
</dbReference>
<protein>
    <submittedName>
        <fullName evidence="6">Phosphonopyruvate decarboxylase</fullName>
        <ecNumber evidence="6">4.1.1.82</ecNumber>
    </submittedName>
</protein>
<evidence type="ECO:0000256" key="3">
    <source>
        <dbReference type="ARBA" id="ARBA00023239"/>
    </source>
</evidence>